<reference evidence="2 3" key="1">
    <citation type="submission" date="2018-12" db="EMBL/GenBank/DDBJ databases">
        <authorList>
            <person name="Yu L."/>
        </authorList>
    </citation>
    <scope>NUCLEOTIDE SEQUENCE [LARGE SCALE GENOMIC DNA]</scope>
    <source>
        <strain evidence="2 3">S5H2222</strain>
    </source>
</reference>
<dbReference type="PANTHER" id="PTHR42695">
    <property type="entry name" value="GLUTAMINE AMIDOTRANSFERASE YLR126C-RELATED"/>
    <property type="match status" value="1"/>
</dbReference>
<dbReference type="AlphaFoldDB" id="A0A431UG97"/>
<dbReference type="GO" id="GO:0016740">
    <property type="term" value="F:transferase activity"/>
    <property type="evidence" value="ECO:0007669"/>
    <property type="project" value="UniProtKB-KW"/>
</dbReference>
<dbReference type="InterPro" id="IPR044992">
    <property type="entry name" value="ChyE-like"/>
</dbReference>
<organism evidence="2 3">
    <name type="scientific">Lysinibacillus telephonicus</name>
    <dbReference type="NCBI Taxonomy" id="1714840"/>
    <lineage>
        <taxon>Bacteria</taxon>
        <taxon>Bacillati</taxon>
        <taxon>Bacillota</taxon>
        <taxon>Bacilli</taxon>
        <taxon>Bacillales</taxon>
        <taxon>Bacillaceae</taxon>
        <taxon>Lysinibacillus</taxon>
    </lineage>
</organism>
<dbReference type="SUPFAM" id="SSF52317">
    <property type="entry name" value="Class I glutamine amidotransferase-like"/>
    <property type="match status" value="1"/>
</dbReference>
<keyword evidence="3" id="KW-1185">Reference proteome</keyword>
<dbReference type="PANTHER" id="PTHR42695:SF5">
    <property type="entry name" value="GLUTAMINE AMIDOTRANSFERASE YLR126C-RELATED"/>
    <property type="match status" value="1"/>
</dbReference>
<dbReference type="GO" id="GO:0005829">
    <property type="term" value="C:cytosol"/>
    <property type="evidence" value="ECO:0007669"/>
    <property type="project" value="TreeGrafter"/>
</dbReference>
<evidence type="ECO:0000313" key="3">
    <source>
        <dbReference type="Proteomes" id="UP000276349"/>
    </source>
</evidence>
<accession>A0A431UG97</accession>
<dbReference type="CDD" id="cd01741">
    <property type="entry name" value="GATase1_1"/>
    <property type="match status" value="1"/>
</dbReference>
<dbReference type="Pfam" id="PF00117">
    <property type="entry name" value="GATase"/>
    <property type="match status" value="1"/>
</dbReference>
<evidence type="ECO:0000313" key="2">
    <source>
        <dbReference type="EMBL" id="RTQ88613.1"/>
    </source>
</evidence>
<dbReference type="InterPro" id="IPR017926">
    <property type="entry name" value="GATASE"/>
</dbReference>
<dbReference type="OrthoDB" id="9807137at2"/>
<dbReference type="Proteomes" id="UP000276349">
    <property type="component" value="Unassembled WGS sequence"/>
</dbReference>
<evidence type="ECO:0000259" key="1">
    <source>
        <dbReference type="Pfam" id="PF00117"/>
    </source>
</evidence>
<dbReference type="EMBL" id="RXNR01000075">
    <property type="protein sequence ID" value="RTQ88613.1"/>
    <property type="molecule type" value="Genomic_DNA"/>
</dbReference>
<keyword evidence="2" id="KW-0808">Transferase</keyword>
<sequence length="228" mass="25919">MLNIDIIQHVSFEGPGLIAAWALSRNYSLRIHKIFEGAAIPQEENIEFLIVLGGPMSVNDEDFWINDERELIENMARKKKPVFGVCFGAQQISKVLGGEVLPCKKEVGWGEVTLKNTPFQTNKTNFNVLHWHGEQFTIPSKATRLFTNTYCENQGIMFENLIGVQFHLETDRESLQKIVQNDSSFINNSVYNQSAEQISSFEIPKENKELLYTILDSLASIKGEVSYE</sequence>
<proteinExistence type="predicted"/>
<name>A0A431UG97_9BACI</name>
<keyword evidence="2" id="KW-0315">Glutamine amidotransferase</keyword>
<dbReference type="Gene3D" id="3.40.50.880">
    <property type="match status" value="1"/>
</dbReference>
<dbReference type="PROSITE" id="PS51273">
    <property type="entry name" value="GATASE_TYPE_1"/>
    <property type="match status" value="1"/>
</dbReference>
<comment type="caution">
    <text evidence="2">The sequence shown here is derived from an EMBL/GenBank/DDBJ whole genome shotgun (WGS) entry which is preliminary data.</text>
</comment>
<gene>
    <name evidence="2" type="ORF">EKG35_17590</name>
</gene>
<feature type="domain" description="Glutamine amidotransferase" evidence="1">
    <location>
        <begin position="24"/>
        <end position="173"/>
    </location>
</feature>
<protein>
    <submittedName>
        <fullName evidence="2">Type 1 glutamine amidotransferase</fullName>
    </submittedName>
</protein>
<dbReference type="InterPro" id="IPR029062">
    <property type="entry name" value="Class_I_gatase-like"/>
</dbReference>